<evidence type="ECO:0000256" key="2">
    <source>
        <dbReference type="SAM" id="MobiDB-lite"/>
    </source>
</evidence>
<keyword evidence="3" id="KW-1133">Transmembrane helix</keyword>
<keyword evidence="6" id="KW-1185">Reference proteome</keyword>
<accession>A0A9W6HPE0</accession>
<dbReference type="Pfam" id="PF03816">
    <property type="entry name" value="LytR_cpsA_psr"/>
    <property type="match status" value="1"/>
</dbReference>
<sequence length="410" mass="43182">MTRGSKTPLARHGQQRRPRGWQQLLKVVGIATAVVLVSAVAVGAYVVYDITRPYASNAVDLKGQENLPPDIGAYEGGFDLLLVGVDTCEQEYAHYFGDRCPVDEAGYLLPDENATLNDVNILVHVSPEPRRVTAVSFPRDLQIPIPSCVDADGDTRSAMSKQPINSAYSYGELGCVADTIHELTGQDIEFAASVTFGGVIEITNAVGGVDVCVASPIRDVDANLYLDPGTYSLAGIEALQFLRARHSIGNGSDLGRISNQQQYMSSLVRKVSGDEVLKDTGALMRLVSTAFANVTPSTSLTNPFLLGQIALAVKSVPVEDVVFVQYPTIEDPDNANHVVPDYEAATALWEAINANVPLGLTSALTEDDGVVLADPAAPAPDATAGGTGVALPSNVKGNSAAQQTCSNGNG</sequence>
<dbReference type="NCBIfam" id="TIGR00350">
    <property type="entry name" value="lytR_cpsA_psr"/>
    <property type="match status" value="1"/>
</dbReference>
<dbReference type="InterPro" id="IPR050922">
    <property type="entry name" value="LytR/CpsA/Psr_CW_biosynth"/>
</dbReference>
<dbReference type="Proteomes" id="UP001142325">
    <property type="component" value="Unassembled WGS sequence"/>
</dbReference>
<dbReference type="PANTHER" id="PTHR33392">
    <property type="entry name" value="POLYISOPRENYL-TEICHOIC ACID--PEPTIDOGLYCAN TEICHOIC ACID TRANSFERASE TAGU"/>
    <property type="match status" value="1"/>
</dbReference>
<proteinExistence type="inferred from homology"/>
<evidence type="ECO:0000259" key="4">
    <source>
        <dbReference type="Pfam" id="PF03816"/>
    </source>
</evidence>
<comment type="caution">
    <text evidence="5">The sequence shown here is derived from an EMBL/GenBank/DDBJ whole genome shotgun (WGS) entry which is preliminary data.</text>
</comment>
<keyword evidence="3" id="KW-0812">Transmembrane</keyword>
<dbReference type="AlphaFoldDB" id="A0A9W6HPE0"/>
<protein>
    <recommendedName>
        <fullName evidence="4">Cell envelope-related transcriptional attenuator domain-containing protein</fullName>
    </recommendedName>
</protein>
<feature type="region of interest" description="Disordered" evidence="2">
    <location>
        <begin position="381"/>
        <end position="410"/>
    </location>
</feature>
<feature type="domain" description="Cell envelope-related transcriptional attenuator" evidence="4">
    <location>
        <begin position="117"/>
        <end position="271"/>
    </location>
</feature>
<reference evidence="5" key="2">
    <citation type="submission" date="2023-01" db="EMBL/GenBank/DDBJ databases">
        <authorList>
            <person name="Sun Q."/>
            <person name="Evtushenko L."/>
        </authorList>
    </citation>
    <scope>NUCLEOTIDE SEQUENCE</scope>
    <source>
        <strain evidence="5">VKM Ac-1958</strain>
    </source>
</reference>
<dbReference type="EMBL" id="BSET01000001">
    <property type="protein sequence ID" value="GLK00461.1"/>
    <property type="molecule type" value="Genomic_DNA"/>
</dbReference>
<comment type="similarity">
    <text evidence="1">Belongs to the LytR/CpsA/Psr (LCP) family.</text>
</comment>
<evidence type="ECO:0000256" key="1">
    <source>
        <dbReference type="ARBA" id="ARBA00006068"/>
    </source>
</evidence>
<dbReference type="PANTHER" id="PTHR33392:SF6">
    <property type="entry name" value="POLYISOPRENYL-TEICHOIC ACID--PEPTIDOGLYCAN TEICHOIC ACID TRANSFERASE TAGU"/>
    <property type="match status" value="1"/>
</dbReference>
<gene>
    <name evidence="5" type="ORF">GCM10017596_01760</name>
</gene>
<organism evidence="5 6">
    <name type="scientific">Microbacterium keratanolyticum</name>
    <dbReference type="NCBI Taxonomy" id="67574"/>
    <lineage>
        <taxon>Bacteria</taxon>
        <taxon>Bacillati</taxon>
        <taxon>Actinomycetota</taxon>
        <taxon>Actinomycetes</taxon>
        <taxon>Micrococcales</taxon>
        <taxon>Microbacteriaceae</taxon>
        <taxon>Microbacterium</taxon>
    </lineage>
</organism>
<keyword evidence="3" id="KW-0472">Membrane</keyword>
<evidence type="ECO:0000313" key="6">
    <source>
        <dbReference type="Proteomes" id="UP001142325"/>
    </source>
</evidence>
<name>A0A9W6HPE0_9MICO</name>
<reference evidence="5" key="1">
    <citation type="journal article" date="2014" name="Int. J. Syst. Evol. Microbiol.">
        <title>Complete genome sequence of Corynebacterium casei LMG S-19264T (=DSM 44701T), isolated from a smear-ripened cheese.</title>
        <authorList>
            <consortium name="US DOE Joint Genome Institute (JGI-PGF)"/>
            <person name="Walter F."/>
            <person name="Albersmeier A."/>
            <person name="Kalinowski J."/>
            <person name="Ruckert C."/>
        </authorList>
    </citation>
    <scope>NUCLEOTIDE SEQUENCE</scope>
    <source>
        <strain evidence="5">VKM Ac-1958</strain>
    </source>
</reference>
<evidence type="ECO:0000313" key="5">
    <source>
        <dbReference type="EMBL" id="GLK00461.1"/>
    </source>
</evidence>
<evidence type="ECO:0000256" key="3">
    <source>
        <dbReference type="SAM" id="Phobius"/>
    </source>
</evidence>
<dbReference type="InterPro" id="IPR004474">
    <property type="entry name" value="LytR_CpsA_psr"/>
</dbReference>
<dbReference type="Gene3D" id="3.40.630.190">
    <property type="entry name" value="LCP protein"/>
    <property type="match status" value="1"/>
</dbReference>
<dbReference type="RefSeq" id="WP_204938181.1">
    <property type="nucleotide sequence ID" value="NZ_BAAAUM010000001.1"/>
</dbReference>
<feature type="transmembrane region" description="Helical" evidence="3">
    <location>
        <begin position="24"/>
        <end position="48"/>
    </location>
</feature>
<feature type="compositionally biased region" description="Polar residues" evidence="2">
    <location>
        <begin position="395"/>
        <end position="410"/>
    </location>
</feature>